<keyword evidence="2" id="KW-1185">Reference proteome</keyword>
<evidence type="ECO:0000313" key="1">
    <source>
        <dbReference type="EMBL" id="SON58137.1"/>
    </source>
</evidence>
<gene>
    <name evidence="1" type="ORF">HDIA_4596</name>
</gene>
<dbReference type="Proteomes" id="UP000223606">
    <property type="component" value="Chromosome 1"/>
</dbReference>
<dbReference type="KEGG" id="hdi:HDIA_4596"/>
<sequence length="109" mass="11601">MTGMFIPGQPLDSRVLRCGIGIEERSMAIISPVLETSTPLDGRYSLTLVKQSASGTSTSSQSNRFHGSFGGVRLMVDIPATIKISMQVSDSAGSPLCEINETITVPTRI</sequence>
<dbReference type="Gene3D" id="2.60.40.2420">
    <property type="match status" value="1"/>
</dbReference>
<dbReference type="InterPro" id="IPR053722">
    <property type="entry name" value="Curli_assembly_CsgC/AgfC"/>
</dbReference>
<proteinExistence type="predicted"/>
<dbReference type="AlphaFoldDB" id="A0A2C9DCW5"/>
<reference evidence="2" key="1">
    <citation type="submission" date="2017-09" db="EMBL/GenBank/DDBJ databases">
        <title>Genome sequence of Nannocystis excedens DSM 71.</title>
        <authorList>
            <person name="Blom J."/>
        </authorList>
    </citation>
    <scope>NUCLEOTIDE SEQUENCE [LARGE SCALE GENOMIC DNA]</scope>
    <source>
        <strain evidence="2">type strain: E19</strain>
    </source>
</reference>
<name>A0A2C9DCW5_9HYPH</name>
<evidence type="ECO:0000313" key="2">
    <source>
        <dbReference type="Proteomes" id="UP000223606"/>
    </source>
</evidence>
<protein>
    <submittedName>
        <fullName evidence="1">Uncharacterized protein</fullName>
    </submittedName>
</protein>
<dbReference type="NCBIfam" id="NF041112">
    <property type="entry name" value="chap_CsgH_alph"/>
    <property type="match status" value="1"/>
</dbReference>
<dbReference type="EMBL" id="LT960614">
    <property type="protein sequence ID" value="SON58137.1"/>
    <property type="molecule type" value="Genomic_DNA"/>
</dbReference>
<accession>A0A2C9DCW5</accession>
<organism evidence="1 2">
    <name type="scientific">Hartmannibacter diazotrophicus</name>
    <dbReference type="NCBI Taxonomy" id="1482074"/>
    <lineage>
        <taxon>Bacteria</taxon>
        <taxon>Pseudomonadati</taxon>
        <taxon>Pseudomonadota</taxon>
        <taxon>Alphaproteobacteria</taxon>
        <taxon>Hyphomicrobiales</taxon>
        <taxon>Pleomorphomonadaceae</taxon>
        <taxon>Hartmannibacter</taxon>
    </lineage>
</organism>
<dbReference type="InterPro" id="IPR047726">
    <property type="entry name" value="CsgH_dom"/>
</dbReference>